<evidence type="ECO:0000313" key="4">
    <source>
        <dbReference type="Proteomes" id="UP000824241"/>
    </source>
</evidence>
<feature type="domain" description="Protein CotJB" evidence="2">
    <location>
        <begin position="51"/>
        <end position="80"/>
    </location>
</feature>
<evidence type="ECO:0000256" key="1">
    <source>
        <dbReference type="SAM" id="MobiDB-lite"/>
    </source>
</evidence>
<dbReference type="InterPro" id="IPR024207">
    <property type="entry name" value="CotJB_dom"/>
</dbReference>
<accession>A0A9D1DW14</accession>
<dbReference type="Proteomes" id="UP000824241">
    <property type="component" value="Unassembled WGS sequence"/>
</dbReference>
<name>A0A9D1DW14_9FIRM</name>
<dbReference type="AlphaFoldDB" id="A0A9D1DW14"/>
<keyword evidence="3" id="KW-0167">Capsid protein</keyword>
<keyword evidence="3" id="KW-0946">Virion</keyword>
<feature type="region of interest" description="Disordered" evidence="1">
    <location>
        <begin position="1"/>
        <end position="45"/>
    </location>
</feature>
<sequence length="80" mass="8946">METFDSRMITMRSEDGGTTSPAPPVTPPDHQHPEKPEPQPPSCMTCEGKRQLLHKIRVCVFATTEARLFMDTHPDDKAAI</sequence>
<feature type="non-terminal residue" evidence="3">
    <location>
        <position position="80"/>
    </location>
</feature>
<reference evidence="3" key="1">
    <citation type="submission" date="2020-10" db="EMBL/GenBank/DDBJ databases">
        <authorList>
            <person name="Gilroy R."/>
        </authorList>
    </citation>
    <scope>NUCLEOTIDE SEQUENCE</scope>
    <source>
        <strain evidence="3">CHK189-12415</strain>
    </source>
</reference>
<dbReference type="EMBL" id="DVHA01000013">
    <property type="protein sequence ID" value="HIR60032.1"/>
    <property type="molecule type" value="Genomic_DNA"/>
</dbReference>
<protein>
    <submittedName>
        <fullName evidence="3">Spore coat protein CotJB</fullName>
    </submittedName>
</protein>
<comment type="caution">
    <text evidence="3">The sequence shown here is derived from an EMBL/GenBank/DDBJ whole genome shotgun (WGS) entry which is preliminary data.</text>
</comment>
<evidence type="ECO:0000259" key="2">
    <source>
        <dbReference type="Pfam" id="PF12652"/>
    </source>
</evidence>
<reference evidence="3" key="2">
    <citation type="journal article" date="2021" name="PeerJ">
        <title>Extensive microbial diversity within the chicken gut microbiome revealed by metagenomics and culture.</title>
        <authorList>
            <person name="Gilroy R."/>
            <person name="Ravi A."/>
            <person name="Getino M."/>
            <person name="Pursley I."/>
            <person name="Horton D.L."/>
            <person name="Alikhan N.F."/>
            <person name="Baker D."/>
            <person name="Gharbi K."/>
            <person name="Hall N."/>
            <person name="Watson M."/>
            <person name="Adriaenssens E.M."/>
            <person name="Foster-Nyarko E."/>
            <person name="Jarju S."/>
            <person name="Secka A."/>
            <person name="Antonio M."/>
            <person name="Oren A."/>
            <person name="Chaudhuri R.R."/>
            <person name="La Ragione R."/>
            <person name="Hildebrand F."/>
            <person name="Pallen M.J."/>
        </authorList>
    </citation>
    <scope>NUCLEOTIDE SEQUENCE</scope>
    <source>
        <strain evidence="3">CHK189-12415</strain>
    </source>
</reference>
<gene>
    <name evidence="3" type="ORF">IAB37_00425</name>
</gene>
<dbReference type="Pfam" id="PF12652">
    <property type="entry name" value="CotJB"/>
    <property type="match status" value="1"/>
</dbReference>
<evidence type="ECO:0000313" key="3">
    <source>
        <dbReference type="EMBL" id="HIR60032.1"/>
    </source>
</evidence>
<organism evidence="3 4">
    <name type="scientific">Candidatus Faecivivens stercoravium</name>
    <dbReference type="NCBI Taxonomy" id="2840803"/>
    <lineage>
        <taxon>Bacteria</taxon>
        <taxon>Bacillati</taxon>
        <taxon>Bacillota</taxon>
        <taxon>Clostridia</taxon>
        <taxon>Eubacteriales</taxon>
        <taxon>Oscillospiraceae</taxon>
        <taxon>Oscillospiraceae incertae sedis</taxon>
        <taxon>Candidatus Faecivivens</taxon>
    </lineage>
</organism>
<proteinExistence type="predicted"/>